<evidence type="ECO:0000313" key="2">
    <source>
        <dbReference type="Proteomes" id="UP001201812"/>
    </source>
</evidence>
<proteinExistence type="predicted"/>
<comment type="caution">
    <text evidence="1">The sequence shown here is derived from an EMBL/GenBank/DDBJ whole genome shotgun (WGS) entry which is preliminary data.</text>
</comment>
<evidence type="ECO:0008006" key="3">
    <source>
        <dbReference type="Google" id="ProtNLM"/>
    </source>
</evidence>
<organism evidence="1 2">
    <name type="scientific">Ditylenchus destructor</name>
    <dbReference type="NCBI Taxonomy" id="166010"/>
    <lineage>
        <taxon>Eukaryota</taxon>
        <taxon>Metazoa</taxon>
        <taxon>Ecdysozoa</taxon>
        <taxon>Nematoda</taxon>
        <taxon>Chromadorea</taxon>
        <taxon>Rhabditida</taxon>
        <taxon>Tylenchina</taxon>
        <taxon>Tylenchomorpha</taxon>
        <taxon>Sphaerularioidea</taxon>
        <taxon>Anguinidae</taxon>
        <taxon>Anguininae</taxon>
        <taxon>Ditylenchus</taxon>
    </lineage>
</organism>
<gene>
    <name evidence="1" type="ORF">DdX_22419</name>
</gene>
<reference evidence="1" key="1">
    <citation type="submission" date="2022-01" db="EMBL/GenBank/DDBJ databases">
        <title>Genome Sequence Resource for Two Populations of Ditylenchus destructor, the Migratory Endoparasitic Phytonematode.</title>
        <authorList>
            <person name="Zhang H."/>
            <person name="Lin R."/>
            <person name="Xie B."/>
        </authorList>
    </citation>
    <scope>NUCLEOTIDE SEQUENCE</scope>
    <source>
        <strain evidence="1">BazhouSP</strain>
    </source>
</reference>
<dbReference type="Proteomes" id="UP001201812">
    <property type="component" value="Unassembled WGS sequence"/>
</dbReference>
<dbReference type="AlphaFoldDB" id="A0AAD4MDN4"/>
<accession>A0AAD4MDN4</accession>
<dbReference type="EMBL" id="JAKKPZ010001165">
    <property type="protein sequence ID" value="KAI1690554.1"/>
    <property type="molecule type" value="Genomic_DNA"/>
</dbReference>
<evidence type="ECO:0000313" key="1">
    <source>
        <dbReference type="EMBL" id="KAI1690554.1"/>
    </source>
</evidence>
<name>A0AAD4MDN4_9BILA</name>
<sequence length="216" mass="25470">MVQKINQNSTSQLHQADLNILQNSFYSRSSTFDVLCYLNRDQLERFSIVCRPMKNIIDRYFHSKPYRVFNYLYIRAGSYALRHNNVFWHPNRDDYSAQQFLAAQESNIGLTYYSFAEMRPYLGPTVRINSTVIYVAGDSTYNPEHIEELESIAYLWRDSDIGIRHAKNLYGRIVAEEFQLILNSPTILQCRQLRMTNVQFSFKDYNVLYTAKNLVL</sequence>
<protein>
    <recommendedName>
        <fullName evidence="3">F-box domain-containing protein</fullName>
    </recommendedName>
</protein>
<keyword evidence="2" id="KW-1185">Reference proteome</keyword>